<keyword evidence="8" id="KW-1015">Disulfide bond</keyword>
<evidence type="ECO:0000256" key="6">
    <source>
        <dbReference type="ARBA" id="ARBA00022857"/>
    </source>
</evidence>
<keyword evidence="7 10" id="KW-0520">NAD</keyword>
<dbReference type="GeneTree" id="ENSGT01030000234601"/>
<dbReference type="GO" id="GO:0003950">
    <property type="term" value="F:NAD+ poly-ADP-ribosyltransferase activity"/>
    <property type="evidence" value="ECO:0000318"/>
    <property type="project" value="GO_Central"/>
</dbReference>
<evidence type="ECO:0000256" key="3">
    <source>
        <dbReference type="ARBA" id="ARBA00022679"/>
    </source>
</evidence>
<evidence type="ECO:0000256" key="8">
    <source>
        <dbReference type="ARBA" id="ARBA00023157"/>
    </source>
</evidence>
<dbReference type="InterPro" id="IPR050999">
    <property type="entry name" value="ADP-ribosyltransferase_ARG"/>
</dbReference>
<keyword evidence="13" id="KW-1185">Reference proteome</keyword>
<evidence type="ECO:0000313" key="12">
    <source>
        <dbReference type="Ensembl" id="ENSACAP00000023596.1"/>
    </source>
</evidence>
<evidence type="ECO:0000256" key="9">
    <source>
        <dbReference type="ARBA" id="ARBA00047597"/>
    </source>
</evidence>
<dbReference type="FunFam" id="3.90.176.10:FF:000003">
    <property type="entry name" value="NAD(P)(+)--arginine ADP-ribosyltransferase"/>
    <property type="match status" value="1"/>
</dbReference>
<reference evidence="12" key="3">
    <citation type="submission" date="2025-09" db="UniProtKB">
        <authorList>
            <consortium name="Ensembl"/>
        </authorList>
    </citation>
    <scope>IDENTIFICATION</scope>
</reference>
<gene>
    <name evidence="12" type="primary">LOC103279785</name>
</gene>
<feature type="transmembrane region" description="Helical" evidence="11">
    <location>
        <begin position="6"/>
        <end position="23"/>
    </location>
</feature>
<proteinExistence type="inferred from homology"/>
<evidence type="ECO:0000256" key="7">
    <source>
        <dbReference type="ARBA" id="ARBA00023027"/>
    </source>
</evidence>
<reference evidence="12" key="2">
    <citation type="submission" date="2025-08" db="UniProtKB">
        <authorList>
            <consortium name="Ensembl"/>
        </authorList>
    </citation>
    <scope>IDENTIFICATION</scope>
</reference>
<protein>
    <recommendedName>
        <fullName evidence="10">NAD(P)(+)--arginine ADP-ribosyltransferase</fullName>
        <ecNumber evidence="10">2.4.2.31</ecNumber>
    </recommendedName>
    <alternativeName>
        <fullName evidence="10">Mono(ADP-ribosyl)transferase</fullName>
    </alternativeName>
</protein>
<dbReference type="GO" id="GO:0016779">
    <property type="term" value="F:nucleotidyltransferase activity"/>
    <property type="evidence" value="ECO:0007669"/>
    <property type="project" value="UniProtKB-KW"/>
</dbReference>
<dbReference type="EC" id="2.4.2.31" evidence="10"/>
<dbReference type="PANTHER" id="PTHR10339">
    <property type="entry name" value="ADP-RIBOSYLTRANSFERASE"/>
    <property type="match status" value="1"/>
</dbReference>
<dbReference type="Pfam" id="PF01129">
    <property type="entry name" value="ART"/>
    <property type="match status" value="1"/>
</dbReference>
<evidence type="ECO:0000256" key="4">
    <source>
        <dbReference type="ARBA" id="ARBA00022695"/>
    </source>
</evidence>
<keyword evidence="6 10" id="KW-0521">NADP</keyword>
<keyword evidence="3 10" id="KW-0808">Transferase</keyword>
<dbReference type="PROSITE" id="PS51996">
    <property type="entry name" value="TR_MART"/>
    <property type="match status" value="1"/>
</dbReference>
<evidence type="ECO:0000256" key="5">
    <source>
        <dbReference type="ARBA" id="ARBA00022729"/>
    </source>
</evidence>
<dbReference type="Proteomes" id="UP000001646">
    <property type="component" value="Unplaced"/>
</dbReference>
<evidence type="ECO:0000256" key="10">
    <source>
        <dbReference type="RuleBase" id="RU361228"/>
    </source>
</evidence>
<organism evidence="12 13">
    <name type="scientific">Anolis carolinensis</name>
    <name type="common">Green anole</name>
    <name type="synonym">American chameleon</name>
    <dbReference type="NCBI Taxonomy" id="28377"/>
    <lineage>
        <taxon>Eukaryota</taxon>
        <taxon>Metazoa</taxon>
        <taxon>Chordata</taxon>
        <taxon>Craniata</taxon>
        <taxon>Vertebrata</taxon>
        <taxon>Euteleostomi</taxon>
        <taxon>Lepidosauria</taxon>
        <taxon>Squamata</taxon>
        <taxon>Bifurcata</taxon>
        <taxon>Unidentata</taxon>
        <taxon>Episquamata</taxon>
        <taxon>Toxicofera</taxon>
        <taxon>Iguania</taxon>
        <taxon>Dactyloidae</taxon>
        <taxon>Anolis</taxon>
    </lineage>
</organism>
<dbReference type="AlphaFoldDB" id="A0A803SKV6"/>
<dbReference type="PANTHER" id="PTHR10339:SF19">
    <property type="entry name" value="GPI-LINKED NAD(P)(+)--ARGININE ADP-RIBOSYLTRANSFERASE 1"/>
    <property type="match status" value="1"/>
</dbReference>
<dbReference type="InterPro" id="IPR000768">
    <property type="entry name" value="ART"/>
</dbReference>
<dbReference type="Ensembl" id="ENSACAT00000047088.1">
    <property type="protein sequence ID" value="ENSACAP00000023596.1"/>
    <property type="gene ID" value="ENSACAG00000022126.3"/>
</dbReference>
<evidence type="ECO:0000256" key="2">
    <source>
        <dbReference type="ARBA" id="ARBA00022676"/>
    </source>
</evidence>
<comment type="similarity">
    <text evidence="1 10">Belongs to the Arg-specific ADP-ribosyltransferase family.</text>
</comment>
<keyword evidence="4" id="KW-0548">Nucleotidyltransferase</keyword>
<keyword evidence="5" id="KW-0732">Signal</keyword>
<evidence type="ECO:0000256" key="11">
    <source>
        <dbReference type="SAM" id="Phobius"/>
    </source>
</evidence>
<dbReference type="Bgee" id="ENSACAG00000022126">
    <property type="expression patterns" value="Expressed in skeletal muscle tissue and 6 other cell types or tissues"/>
</dbReference>
<keyword evidence="11" id="KW-0812">Transmembrane</keyword>
<dbReference type="PRINTS" id="PR00970">
    <property type="entry name" value="RIBTRNSFRASE"/>
</dbReference>
<dbReference type="InParanoid" id="A0A803SKV6"/>
<dbReference type="PROSITE" id="PS01291">
    <property type="entry name" value="ART"/>
    <property type="match status" value="1"/>
</dbReference>
<keyword evidence="2 10" id="KW-0328">Glycosyltransferase</keyword>
<evidence type="ECO:0000256" key="1">
    <source>
        <dbReference type="ARBA" id="ARBA00009558"/>
    </source>
</evidence>
<comment type="catalytic activity">
    <reaction evidence="9 10">
        <text>L-arginyl-[protein] + NAD(+) = N(omega)-(ADP-D-ribosyl)-L-arginyl-[protein] + nicotinamide + H(+)</text>
        <dbReference type="Rhea" id="RHEA:19149"/>
        <dbReference type="Rhea" id="RHEA-COMP:10532"/>
        <dbReference type="Rhea" id="RHEA-COMP:15087"/>
        <dbReference type="ChEBI" id="CHEBI:15378"/>
        <dbReference type="ChEBI" id="CHEBI:17154"/>
        <dbReference type="ChEBI" id="CHEBI:29965"/>
        <dbReference type="ChEBI" id="CHEBI:57540"/>
        <dbReference type="ChEBI" id="CHEBI:142554"/>
        <dbReference type="EC" id="2.4.2.31"/>
    </reaction>
</comment>
<sequence>MERPSLIFILITFMVLSHVVTSFNKMSKKKARPELNMAHASLDDQYDGCMASMKRLLPSLFRSELNASTLYSEAWEKALFEWQENKTWLYPRKLEELSEVALYAYTLGYPPLYQEFNSATRTAAKGPEEYAAYPFKSLHFLLTWATRFLGKKFSCQRVYRGTGVNFSVGHYFRFGQFTSTSEDPEIAQFFQTVTYFKLVTCKGIGISEASYFQHEQEVLVPPYEMFKVTSVEKHPTNKTIMAVSVGTCSDHNCIFVGEDLKYTKRCQDHQGVWSSKIYSGGEGQEIILQLLWGKNPG</sequence>
<evidence type="ECO:0000313" key="13">
    <source>
        <dbReference type="Proteomes" id="UP000001646"/>
    </source>
</evidence>
<keyword evidence="11" id="KW-1133">Transmembrane helix</keyword>
<dbReference type="GO" id="GO:0106274">
    <property type="term" value="F:NAD+-protein-arginine ADP-ribosyltransferase activity"/>
    <property type="evidence" value="ECO:0007669"/>
    <property type="project" value="UniProtKB-EC"/>
</dbReference>
<accession>A0A803SKV6</accession>
<dbReference type="SUPFAM" id="SSF56399">
    <property type="entry name" value="ADP-ribosylation"/>
    <property type="match status" value="1"/>
</dbReference>
<name>A0A803SKV6_ANOCA</name>
<keyword evidence="11" id="KW-0472">Membrane</keyword>
<dbReference type="Gene3D" id="3.90.176.10">
    <property type="entry name" value="Toxin ADP-ribosyltransferase, Chain A, domain 1"/>
    <property type="match status" value="1"/>
</dbReference>
<reference evidence="12" key="1">
    <citation type="submission" date="2009-12" db="EMBL/GenBank/DDBJ databases">
        <title>The Genome Sequence of Anolis carolinensis (Green Anole Lizard).</title>
        <authorList>
            <consortium name="The Genome Sequencing Platform"/>
            <person name="Di Palma F."/>
            <person name="Alfoldi J."/>
            <person name="Heiman D."/>
            <person name="Young S."/>
            <person name="Grabherr M."/>
            <person name="Johnson J."/>
            <person name="Lander E.S."/>
            <person name="Lindblad-Toh K."/>
        </authorList>
    </citation>
    <scope>NUCLEOTIDE SEQUENCE [LARGE SCALE GENOMIC DNA]</scope>
    <source>
        <strain evidence="12">JBL SC #1</strain>
    </source>
</reference>